<proteinExistence type="predicted"/>
<feature type="region of interest" description="Disordered" evidence="1">
    <location>
        <begin position="1"/>
        <end position="21"/>
    </location>
</feature>
<evidence type="ECO:0000313" key="2">
    <source>
        <dbReference type="EMBL" id="QHU20467.1"/>
    </source>
</evidence>
<organism evidence="2">
    <name type="scientific">viral metagenome</name>
    <dbReference type="NCBI Taxonomy" id="1070528"/>
    <lineage>
        <taxon>unclassified sequences</taxon>
        <taxon>metagenomes</taxon>
        <taxon>organismal metagenomes</taxon>
    </lineage>
</organism>
<dbReference type="AlphaFoldDB" id="A0A6C0KUU5"/>
<name>A0A6C0KUU5_9ZZZZ</name>
<accession>A0A6C0KUU5</accession>
<protein>
    <submittedName>
        <fullName evidence="2">Uncharacterized protein</fullName>
    </submittedName>
</protein>
<reference evidence="2" key="1">
    <citation type="journal article" date="2020" name="Nature">
        <title>Giant virus diversity and host interactions through global metagenomics.</title>
        <authorList>
            <person name="Schulz F."/>
            <person name="Roux S."/>
            <person name="Paez-Espino D."/>
            <person name="Jungbluth S."/>
            <person name="Walsh D.A."/>
            <person name="Denef V.J."/>
            <person name="McMahon K.D."/>
            <person name="Konstantinidis K.T."/>
            <person name="Eloe-Fadrosh E.A."/>
            <person name="Kyrpides N.C."/>
            <person name="Woyke T."/>
        </authorList>
    </citation>
    <scope>NUCLEOTIDE SEQUENCE</scope>
    <source>
        <strain evidence="2">GVMAG-S-3300013093-109</strain>
    </source>
</reference>
<evidence type="ECO:0000256" key="1">
    <source>
        <dbReference type="SAM" id="MobiDB-lite"/>
    </source>
</evidence>
<dbReference type="EMBL" id="MN740968">
    <property type="protein sequence ID" value="QHU20467.1"/>
    <property type="molecule type" value="Genomic_DNA"/>
</dbReference>
<sequence>MAQLDQPGFTKDTRPNLFTTPSFGTEYRAARHATVPPIKDVYPARDNRYPAYAAPLEDGRLVTDYRPQCTKNIRTGQQFHTKLWMIRHGEDMMEESRQRQVEWSGASLPMANTVPPPAAIVHSTPFDSEIAATGLHMGIGVERADAAAPPLFGTFAYEPTIAEMQMNRKNISMTTRQEGGRNSKRGVF</sequence>